<gene>
    <name evidence="2" type="ORF">GX51_06815</name>
</gene>
<dbReference type="Proteomes" id="UP000224080">
    <property type="component" value="Unassembled WGS sequence"/>
</dbReference>
<feature type="region of interest" description="Disordered" evidence="1">
    <location>
        <begin position="67"/>
        <end position="96"/>
    </location>
</feature>
<accession>A0A2B7WP61</accession>
<protein>
    <submittedName>
        <fullName evidence="2">Uncharacterized protein</fullName>
    </submittedName>
</protein>
<evidence type="ECO:0000256" key="1">
    <source>
        <dbReference type="SAM" id="MobiDB-lite"/>
    </source>
</evidence>
<feature type="compositionally biased region" description="Polar residues" evidence="1">
    <location>
        <begin position="67"/>
        <end position="79"/>
    </location>
</feature>
<dbReference type="EMBL" id="PDNC01000121">
    <property type="protein sequence ID" value="PGG98402.1"/>
    <property type="molecule type" value="Genomic_DNA"/>
</dbReference>
<dbReference type="AlphaFoldDB" id="A0A2B7WP61"/>
<evidence type="ECO:0000313" key="2">
    <source>
        <dbReference type="EMBL" id="PGG98402.1"/>
    </source>
</evidence>
<feature type="region of interest" description="Disordered" evidence="1">
    <location>
        <begin position="30"/>
        <end position="51"/>
    </location>
</feature>
<evidence type="ECO:0000313" key="3">
    <source>
        <dbReference type="Proteomes" id="UP000224080"/>
    </source>
</evidence>
<comment type="caution">
    <text evidence="2">The sequence shown here is derived from an EMBL/GenBank/DDBJ whole genome shotgun (WGS) entry which is preliminary data.</text>
</comment>
<proteinExistence type="predicted"/>
<sequence length="119" mass="12667">MHTSGRCPKVARESQSTFNLSSSKILSSTAAFHSPKQGAPSDPGRPKSDFAQAVGREIFKLALASGNWSSSSFETSRSDPPSRLPPGAVQNRPSAQRGFWVFHAPQARTDAPAVQMLGA</sequence>
<name>A0A2B7WP61_9EURO</name>
<organism evidence="2 3">
    <name type="scientific">Blastomyces parvus</name>
    <dbReference type="NCBI Taxonomy" id="2060905"/>
    <lineage>
        <taxon>Eukaryota</taxon>
        <taxon>Fungi</taxon>
        <taxon>Dikarya</taxon>
        <taxon>Ascomycota</taxon>
        <taxon>Pezizomycotina</taxon>
        <taxon>Eurotiomycetes</taxon>
        <taxon>Eurotiomycetidae</taxon>
        <taxon>Onygenales</taxon>
        <taxon>Ajellomycetaceae</taxon>
        <taxon>Blastomyces</taxon>
    </lineage>
</organism>
<reference evidence="2 3" key="1">
    <citation type="submission" date="2017-10" db="EMBL/GenBank/DDBJ databases">
        <title>Comparative genomics in systemic dimorphic fungi from Ajellomycetaceae.</title>
        <authorList>
            <person name="Munoz J.F."/>
            <person name="Mcewen J.G."/>
            <person name="Clay O.K."/>
            <person name="Cuomo C.A."/>
        </authorList>
    </citation>
    <scope>NUCLEOTIDE SEQUENCE [LARGE SCALE GENOMIC DNA]</scope>
    <source>
        <strain evidence="2 3">UAMH130</strain>
    </source>
</reference>
<keyword evidence="3" id="KW-1185">Reference proteome</keyword>